<feature type="chain" id="PRO_5027862880" evidence="6">
    <location>
        <begin position="25"/>
        <end position="437"/>
    </location>
</feature>
<dbReference type="InterPro" id="IPR006202">
    <property type="entry name" value="Neur_chan_lig-bd"/>
</dbReference>
<feature type="signal peptide" evidence="6">
    <location>
        <begin position="1"/>
        <end position="24"/>
    </location>
</feature>
<dbReference type="GO" id="GO:0016020">
    <property type="term" value="C:membrane"/>
    <property type="evidence" value="ECO:0007669"/>
    <property type="project" value="UniProtKB-SubCell"/>
</dbReference>
<evidence type="ECO:0000256" key="2">
    <source>
        <dbReference type="ARBA" id="ARBA00022692"/>
    </source>
</evidence>
<feature type="domain" description="Neurotransmitter-gated ion-channel ligand-binding" evidence="7">
    <location>
        <begin position="106"/>
        <end position="234"/>
    </location>
</feature>
<dbReference type="Pfam" id="PF02931">
    <property type="entry name" value="Neur_chan_LBD"/>
    <property type="match status" value="1"/>
</dbReference>
<dbReference type="Proteomes" id="UP000515161">
    <property type="component" value="Unplaced"/>
</dbReference>
<evidence type="ECO:0000256" key="1">
    <source>
        <dbReference type="ARBA" id="ARBA00004141"/>
    </source>
</evidence>
<dbReference type="GeneID" id="117548302"/>
<dbReference type="KEGG" id="gacu:117548302"/>
<feature type="transmembrane region" description="Helical" evidence="5">
    <location>
        <begin position="307"/>
        <end position="329"/>
    </location>
</feature>
<dbReference type="Gene3D" id="1.20.58.390">
    <property type="entry name" value="Neurotransmitter-gated ion-channel transmembrane domain"/>
    <property type="match status" value="1"/>
</dbReference>
<dbReference type="GO" id="GO:0005230">
    <property type="term" value="F:extracellular ligand-gated monoatomic ion channel activity"/>
    <property type="evidence" value="ECO:0007669"/>
    <property type="project" value="InterPro"/>
</dbReference>
<evidence type="ECO:0000256" key="6">
    <source>
        <dbReference type="SAM" id="SignalP"/>
    </source>
</evidence>
<feature type="transmembrane region" description="Helical" evidence="5">
    <location>
        <begin position="249"/>
        <end position="271"/>
    </location>
</feature>
<evidence type="ECO:0000313" key="9">
    <source>
        <dbReference type="Proteomes" id="UP000515161"/>
    </source>
</evidence>
<dbReference type="AlphaFoldDB" id="A0A6P8VEL1"/>
<keyword evidence="6" id="KW-0732">Signal</keyword>
<keyword evidence="4 5" id="KW-0472">Membrane</keyword>
<keyword evidence="2 5" id="KW-0812">Transmembrane</keyword>
<organism evidence="9 10">
    <name type="scientific">Gymnodraco acuticeps</name>
    <name type="common">Antarctic dragonfish</name>
    <dbReference type="NCBI Taxonomy" id="8218"/>
    <lineage>
        <taxon>Eukaryota</taxon>
        <taxon>Metazoa</taxon>
        <taxon>Chordata</taxon>
        <taxon>Craniata</taxon>
        <taxon>Vertebrata</taxon>
        <taxon>Euteleostomi</taxon>
        <taxon>Actinopterygii</taxon>
        <taxon>Neopterygii</taxon>
        <taxon>Teleostei</taxon>
        <taxon>Neoteleostei</taxon>
        <taxon>Acanthomorphata</taxon>
        <taxon>Eupercaria</taxon>
        <taxon>Perciformes</taxon>
        <taxon>Notothenioidei</taxon>
        <taxon>Bathydraconidae</taxon>
        <taxon>Gymnodraco</taxon>
    </lineage>
</organism>
<evidence type="ECO:0000259" key="7">
    <source>
        <dbReference type="Pfam" id="PF02931"/>
    </source>
</evidence>
<dbReference type="InParanoid" id="A0A6P8VEL1"/>
<evidence type="ECO:0000256" key="5">
    <source>
        <dbReference type="SAM" id="Phobius"/>
    </source>
</evidence>
<dbReference type="InterPro" id="IPR006201">
    <property type="entry name" value="Neur_channel"/>
</dbReference>
<comment type="subcellular location">
    <subcellularLocation>
        <location evidence="1">Membrane</location>
        <topology evidence="1">Multi-pass membrane protein</topology>
    </subcellularLocation>
</comment>
<name>A0A6P8VEL1_GYMAC</name>
<dbReference type="InterPro" id="IPR006029">
    <property type="entry name" value="Neurotrans-gated_channel_TM"/>
</dbReference>
<dbReference type="FunCoup" id="A0A6P8VEL1">
    <property type="interactions" value="25"/>
</dbReference>
<evidence type="ECO:0000313" key="10">
    <source>
        <dbReference type="RefSeq" id="XP_034075362.1"/>
    </source>
</evidence>
<dbReference type="Gene3D" id="2.70.170.10">
    <property type="entry name" value="Neurotransmitter-gated ion-channel ligand-binding domain"/>
    <property type="match status" value="1"/>
</dbReference>
<dbReference type="InterPro" id="IPR036719">
    <property type="entry name" value="Neuro-gated_channel_TM_sf"/>
</dbReference>
<keyword evidence="9" id="KW-1185">Reference proteome</keyword>
<dbReference type="OrthoDB" id="5920062at2759"/>
<feature type="domain" description="Neurotransmitter-gated ion-channel transmembrane" evidence="8">
    <location>
        <begin position="252"/>
        <end position="329"/>
    </location>
</feature>
<dbReference type="SUPFAM" id="SSF90112">
    <property type="entry name" value="Neurotransmitter-gated ion-channel transmembrane pore"/>
    <property type="match status" value="1"/>
</dbReference>
<feature type="transmembrane region" description="Helical" evidence="5">
    <location>
        <begin position="403"/>
        <end position="426"/>
    </location>
</feature>
<dbReference type="GO" id="GO:0004888">
    <property type="term" value="F:transmembrane signaling receptor activity"/>
    <property type="evidence" value="ECO:0007669"/>
    <property type="project" value="InterPro"/>
</dbReference>
<protein>
    <submittedName>
        <fullName evidence="10">5-hydroxytryptamine receptor 3A-like isoform X1</fullName>
    </submittedName>
</protein>
<evidence type="ECO:0000256" key="3">
    <source>
        <dbReference type="ARBA" id="ARBA00022989"/>
    </source>
</evidence>
<dbReference type="Pfam" id="PF02932">
    <property type="entry name" value="Neur_chan_memb"/>
    <property type="match status" value="1"/>
</dbReference>
<evidence type="ECO:0000259" key="8">
    <source>
        <dbReference type="Pfam" id="PF02932"/>
    </source>
</evidence>
<dbReference type="InterPro" id="IPR038050">
    <property type="entry name" value="Neuro_actylchol_rec"/>
</dbReference>
<dbReference type="InterPro" id="IPR036734">
    <property type="entry name" value="Neur_chan_lig-bd_sf"/>
</dbReference>
<accession>A0A6P8VEL1</accession>
<keyword evidence="3 5" id="KW-1133">Transmembrane helix</keyword>
<sequence length="437" mass="49503">MLRFVRNWKALFLLSLLYVGCGDAVCTSRRCLAEMLIEKGLLSQPQTENCTHVIKVPFIEYQTLAVDTKNLRLISRLQARIVRLQIFTDGYKINKCFNHIQFDLKRQEWLDPELKWNTADYDYKDVVLPIEKVWTPEILVTNGIVSTMNHNSKDLLVLSDGTLRHSVVINAEVNCEVNLFNYPFAFDSCPVAVQSWSDTGCGSKLVITKVHSPDGSQGDWQTESVELQNKSDSRQYILVNLRIKPTNPFVTLLMPSILILLADMVSFALPLGGGERNCFKVTLVLSFTVFLNILNDILPGDSSCSPIIRTHFCICLVLLVFSMLVSLVLTRLAKDGSLIFCCGSKGTVPDNTEVKAEVSVVQISSPEEDGGMLKRVVNFLEAIDADTLKKDRDLKFANNLDKIFFWFYSIGGTIYFIAMIIVMVQYRCVVNHFEFWY</sequence>
<evidence type="ECO:0000256" key="4">
    <source>
        <dbReference type="ARBA" id="ARBA00023136"/>
    </source>
</evidence>
<proteinExistence type="predicted"/>
<dbReference type="PANTHER" id="PTHR18945">
    <property type="entry name" value="NEUROTRANSMITTER GATED ION CHANNEL"/>
    <property type="match status" value="1"/>
</dbReference>
<dbReference type="SUPFAM" id="SSF63712">
    <property type="entry name" value="Nicotinic receptor ligand binding domain-like"/>
    <property type="match status" value="1"/>
</dbReference>
<reference evidence="10" key="1">
    <citation type="submission" date="2025-08" db="UniProtKB">
        <authorList>
            <consortium name="RefSeq"/>
        </authorList>
    </citation>
    <scope>IDENTIFICATION</scope>
</reference>
<gene>
    <name evidence="10" type="primary">LOC117548302</name>
</gene>
<dbReference type="RefSeq" id="XP_034075362.1">
    <property type="nucleotide sequence ID" value="XM_034219471.1"/>
</dbReference>